<evidence type="ECO:0000256" key="3">
    <source>
        <dbReference type="ARBA" id="ARBA00022692"/>
    </source>
</evidence>
<feature type="transmembrane region" description="Helical" evidence="6">
    <location>
        <begin position="140"/>
        <end position="157"/>
    </location>
</feature>
<dbReference type="PANTHER" id="PTHR31885">
    <property type="entry name" value="GH04784P"/>
    <property type="match status" value="1"/>
</dbReference>
<evidence type="ECO:0000256" key="1">
    <source>
        <dbReference type="ARBA" id="ARBA00004141"/>
    </source>
</evidence>
<keyword evidence="8" id="KW-1185">Reference proteome</keyword>
<dbReference type="Pfam" id="PF07947">
    <property type="entry name" value="YhhN"/>
    <property type="match status" value="1"/>
</dbReference>
<feature type="transmembrane region" description="Helical" evidence="6">
    <location>
        <begin position="32"/>
        <end position="49"/>
    </location>
</feature>
<evidence type="ECO:0000313" key="8">
    <source>
        <dbReference type="Proteomes" id="UP001224392"/>
    </source>
</evidence>
<evidence type="ECO:0000256" key="6">
    <source>
        <dbReference type="SAM" id="Phobius"/>
    </source>
</evidence>
<feature type="transmembrane region" description="Helical" evidence="6">
    <location>
        <begin position="192"/>
        <end position="210"/>
    </location>
</feature>
<dbReference type="EMBL" id="BSYJ01000004">
    <property type="protein sequence ID" value="GMG87759.1"/>
    <property type="molecule type" value="Genomic_DNA"/>
</dbReference>
<name>A0ABQ6M072_9GAMM</name>
<evidence type="ECO:0000256" key="5">
    <source>
        <dbReference type="ARBA" id="ARBA00023136"/>
    </source>
</evidence>
<keyword evidence="3 6" id="KW-0812">Transmembrane</keyword>
<dbReference type="InterPro" id="IPR012506">
    <property type="entry name" value="TMEM86B-like"/>
</dbReference>
<organism evidence="7 8">
    <name type="scientific">Biformimicrobium ophioploci</name>
    <dbReference type="NCBI Taxonomy" id="3036711"/>
    <lineage>
        <taxon>Bacteria</taxon>
        <taxon>Pseudomonadati</taxon>
        <taxon>Pseudomonadota</taxon>
        <taxon>Gammaproteobacteria</taxon>
        <taxon>Cellvibrionales</taxon>
        <taxon>Microbulbiferaceae</taxon>
        <taxon>Biformimicrobium</taxon>
    </lineage>
</organism>
<sequence>MTTALTRNQTLLFVAMGCVFIVLRAMSVEGLLPVLLKPLPILLLAWVAWRNLRGRLRAGITAALLFSALGDVLLALQFPGQFVSGLGAFLIAQLIYTYNFLREAEWRAGIFSRRIAPLIAAAVALAVIILPLAAGMQAPVAVYLCAITAMAVCAAAVSPPSGVLFAGALAFMLSDSLIAINKFVQPFVGSDVAIMVTYYLAQLLIVSGLLRRQAAQQAGSTQE</sequence>
<gene>
    <name evidence="7" type="ORF">MNKW57_20800</name>
</gene>
<feature type="transmembrane region" description="Helical" evidence="6">
    <location>
        <begin position="56"/>
        <end position="76"/>
    </location>
</feature>
<proteinExistence type="inferred from homology"/>
<feature type="transmembrane region" description="Helical" evidence="6">
    <location>
        <begin position="162"/>
        <end position="180"/>
    </location>
</feature>
<reference evidence="7 8" key="1">
    <citation type="submission" date="2023-04" db="EMBL/GenBank/DDBJ databases">
        <title>Marinobulbifer ophiurae gen. nov., sp. Nov., isolate from tissue of brittle star Ophioplocus japonicus.</title>
        <authorList>
            <person name="Kawano K."/>
            <person name="Sawayama S."/>
            <person name="Nakagawa S."/>
        </authorList>
    </citation>
    <scope>NUCLEOTIDE SEQUENCE [LARGE SCALE GENOMIC DNA]</scope>
    <source>
        <strain evidence="7 8">NKW57</strain>
    </source>
</reference>
<feature type="transmembrane region" description="Helical" evidence="6">
    <location>
        <begin position="9"/>
        <end position="26"/>
    </location>
</feature>
<evidence type="ECO:0000256" key="2">
    <source>
        <dbReference type="ARBA" id="ARBA00007375"/>
    </source>
</evidence>
<keyword evidence="4 6" id="KW-1133">Transmembrane helix</keyword>
<dbReference type="PANTHER" id="PTHR31885:SF6">
    <property type="entry name" value="GH04784P"/>
    <property type="match status" value="1"/>
</dbReference>
<dbReference type="Proteomes" id="UP001224392">
    <property type="component" value="Unassembled WGS sequence"/>
</dbReference>
<comment type="similarity">
    <text evidence="2">Belongs to the TMEM86 family.</text>
</comment>
<evidence type="ECO:0000313" key="7">
    <source>
        <dbReference type="EMBL" id="GMG87759.1"/>
    </source>
</evidence>
<dbReference type="PROSITE" id="PS51257">
    <property type="entry name" value="PROKAR_LIPOPROTEIN"/>
    <property type="match status" value="1"/>
</dbReference>
<evidence type="ECO:0000256" key="4">
    <source>
        <dbReference type="ARBA" id="ARBA00022989"/>
    </source>
</evidence>
<keyword evidence="5 6" id="KW-0472">Membrane</keyword>
<protein>
    <submittedName>
        <fullName evidence="7">Lysoplasmalogenase</fullName>
    </submittedName>
</protein>
<feature type="transmembrane region" description="Helical" evidence="6">
    <location>
        <begin position="82"/>
        <end position="101"/>
    </location>
</feature>
<comment type="caution">
    <text evidence="7">The sequence shown here is derived from an EMBL/GenBank/DDBJ whole genome shotgun (WGS) entry which is preliminary data.</text>
</comment>
<dbReference type="RefSeq" id="WP_285764379.1">
    <property type="nucleotide sequence ID" value="NZ_BSYJ01000004.1"/>
</dbReference>
<accession>A0ABQ6M072</accession>
<feature type="transmembrane region" description="Helical" evidence="6">
    <location>
        <begin position="113"/>
        <end position="134"/>
    </location>
</feature>
<comment type="subcellular location">
    <subcellularLocation>
        <location evidence="1">Membrane</location>
        <topology evidence="1">Multi-pass membrane protein</topology>
    </subcellularLocation>
</comment>